<proteinExistence type="predicted"/>
<organism evidence="1">
    <name type="scientific">Brassica cretica</name>
    <name type="common">Mustard</name>
    <dbReference type="NCBI Taxonomy" id="69181"/>
    <lineage>
        <taxon>Eukaryota</taxon>
        <taxon>Viridiplantae</taxon>
        <taxon>Streptophyta</taxon>
        <taxon>Embryophyta</taxon>
        <taxon>Tracheophyta</taxon>
        <taxon>Spermatophyta</taxon>
        <taxon>Magnoliopsida</taxon>
        <taxon>eudicotyledons</taxon>
        <taxon>Gunneridae</taxon>
        <taxon>Pentapetalae</taxon>
        <taxon>rosids</taxon>
        <taxon>malvids</taxon>
        <taxon>Brassicales</taxon>
        <taxon>Brassicaceae</taxon>
        <taxon>Brassiceae</taxon>
        <taxon>Brassica</taxon>
    </lineage>
</organism>
<dbReference type="EMBL" id="QGKY02001015">
    <property type="protein sequence ID" value="KAF2574177.1"/>
    <property type="molecule type" value="Genomic_DNA"/>
</dbReference>
<protein>
    <submittedName>
        <fullName evidence="1">Uncharacterized protein</fullName>
    </submittedName>
</protein>
<evidence type="ECO:0000313" key="1">
    <source>
        <dbReference type="EMBL" id="KAF2574177.1"/>
    </source>
</evidence>
<reference evidence="1" key="1">
    <citation type="submission" date="2019-12" db="EMBL/GenBank/DDBJ databases">
        <title>Genome sequencing and annotation of Brassica cretica.</title>
        <authorList>
            <person name="Studholme D.J."/>
            <person name="Sarris P.F."/>
        </authorList>
    </citation>
    <scope>NUCLEOTIDE SEQUENCE</scope>
    <source>
        <strain evidence="1">PFS-102/07</strain>
        <tissue evidence="1">Leaf</tissue>
    </source>
</reference>
<dbReference type="AlphaFoldDB" id="A0A8S9IZ93"/>
<sequence length="167" mass="18594">MTSTAIFLRSKGGELRLTTCAKSTYQLVEYKIEKNSSEWRALRDDRECSVAFHSLRFHFNIGQVLFLPKLGPNHLFGHLSLALTQNPGPQGKLGFPDFPPVMKIDGVNFGSHSLALEGGGTDYSMANAYANATVPEKKNRKPSRDFSPQEVLRNALAIYLSKHKGKR</sequence>
<accession>A0A8S9IZ93</accession>
<gene>
    <name evidence="1" type="ORF">F2Q70_00004358</name>
</gene>
<name>A0A8S9IZ93_BRACR</name>
<comment type="caution">
    <text evidence="1">The sequence shown here is derived from an EMBL/GenBank/DDBJ whole genome shotgun (WGS) entry which is preliminary data.</text>
</comment>